<gene>
    <name evidence="3" type="ORF">Trco_002513</name>
</gene>
<feature type="compositionally biased region" description="Acidic residues" evidence="1">
    <location>
        <begin position="418"/>
        <end position="438"/>
    </location>
</feature>
<dbReference type="AlphaFoldDB" id="A0A9P8QV15"/>
<reference evidence="3" key="1">
    <citation type="submission" date="2021-08" db="EMBL/GenBank/DDBJ databases">
        <title>Chromosome-Level Trichoderma cornu-damae using Hi-C Data.</title>
        <authorList>
            <person name="Kim C.S."/>
        </authorList>
    </citation>
    <scope>NUCLEOTIDE SEQUENCE</scope>
    <source>
        <strain evidence="3">KA19-0412C</strain>
    </source>
</reference>
<dbReference type="Pfam" id="PF12937">
    <property type="entry name" value="F-box-like"/>
    <property type="match status" value="1"/>
</dbReference>
<sequence>MATTVSRLFRLPNEVLLHIFTIAASDSEFMSGRRVNDRRTCIALSRTCRRFHSIATLVLYRDLNMCASRYNWNSLLLRRATRCLHRTLKEKPELRKHCSLLSIDLGYSTNSAVLVPYLMDLAVWLTHTKTLRIDGRFKGGEEELLLSKAAVQHMPMLEGVSLLNGLDLRQVYETVSCLSHLRVLELSGTSAPHDPLLWNAFEEGTSPITSLIIRGFRDSPGILRHLVAWPAKLEHFSFTECDDEASRVWGLPIIACIIAPHRATLRSITVSSLPEKGLADFDLTGFENLKHLSLSSWVTGFAEGDETNLLAPRLTSFRWVFTLEQQHSESLLDFGEVQEHWLRRFIAEAIARGLPLRDIDIRYAPDRFYLPTDLPEIYPWDRMESIERDFQDKGIKLSWTFPTISREHYREVSKPQEEGEDMDMWFTDGDEEGDEENGSDVSEGSEGGYGYFPFQSNTLMNYCRRNEDGTMPLKETRPTFIQLTYPTIYAGS</sequence>
<evidence type="ECO:0000256" key="1">
    <source>
        <dbReference type="SAM" id="MobiDB-lite"/>
    </source>
</evidence>
<feature type="domain" description="F-box" evidence="2">
    <location>
        <begin position="10"/>
        <end position="64"/>
    </location>
</feature>
<evidence type="ECO:0000313" key="3">
    <source>
        <dbReference type="EMBL" id="KAH6609167.1"/>
    </source>
</evidence>
<dbReference type="OrthoDB" id="5139510at2759"/>
<proteinExistence type="predicted"/>
<accession>A0A9P8QV15</accession>
<evidence type="ECO:0000259" key="2">
    <source>
        <dbReference type="Pfam" id="PF12937"/>
    </source>
</evidence>
<dbReference type="CDD" id="cd09917">
    <property type="entry name" value="F-box_SF"/>
    <property type="match status" value="1"/>
</dbReference>
<dbReference type="InterPro" id="IPR032675">
    <property type="entry name" value="LRR_dom_sf"/>
</dbReference>
<dbReference type="EMBL" id="JAIWOZ010000002">
    <property type="protein sequence ID" value="KAH6609167.1"/>
    <property type="molecule type" value="Genomic_DNA"/>
</dbReference>
<evidence type="ECO:0000313" key="4">
    <source>
        <dbReference type="Proteomes" id="UP000827724"/>
    </source>
</evidence>
<protein>
    <recommendedName>
        <fullName evidence="2">F-box domain-containing protein</fullName>
    </recommendedName>
</protein>
<name>A0A9P8QV15_9HYPO</name>
<comment type="caution">
    <text evidence="3">The sequence shown here is derived from an EMBL/GenBank/DDBJ whole genome shotgun (WGS) entry which is preliminary data.</text>
</comment>
<feature type="region of interest" description="Disordered" evidence="1">
    <location>
        <begin position="410"/>
        <end position="447"/>
    </location>
</feature>
<dbReference type="Proteomes" id="UP000827724">
    <property type="component" value="Unassembled WGS sequence"/>
</dbReference>
<dbReference type="Gene3D" id="3.80.10.10">
    <property type="entry name" value="Ribonuclease Inhibitor"/>
    <property type="match status" value="1"/>
</dbReference>
<dbReference type="InterPro" id="IPR001810">
    <property type="entry name" value="F-box_dom"/>
</dbReference>
<organism evidence="3 4">
    <name type="scientific">Trichoderma cornu-damae</name>
    <dbReference type="NCBI Taxonomy" id="654480"/>
    <lineage>
        <taxon>Eukaryota</taxon>
        <taxon>Fungi</taxon>
        <taxon>Dikarya</taxon>
        <taxon>Ascomycota</taxon>
        <taxon>Pezizomycotina</taxon>
        <taxon>Sordariomycetes</taxon>
        <taxon>Hypocreomycetidae</taxon>
        <taxon>Hypocreales</taxon>
        <taxon>Hypocreaceae</taxon>
        <taxon>Trichoderma</taxon>
    </lineage>
</organism>
<keyword evidence="4" id="KW-1185">Reference proteome</keyword>
<dbReference type="SUPFAM" id="SSF52047">
    <property type="entry name" value="RNI-like"/>
    <property type="match status" value="1"/>
</dbReference>